<evidence type="ECO:0000256" key="1">
    <source>
        <dbReference type="SAM" id="Coils"/>
    </source>
</evidence>
<proteinExistence type="predicted"/>
<dbReference type="EMBL" id="JARTIK010000029">
    <property type="protein sequence ID" value="MED4680864.1"/>
    <property type="molecule type" value="Genomic_DNA"/>
</dbReference>
<accession>A0ABU6PKI2</accession>
<keyword evidence="3" id="KW-1185">Reference proteome</keyword>
<feature type="non-terminal residue" evidence="2">
    <location>
        <position position="1"/>
    </location>
</feature>
<dbReference type="Proteomes" id="UP001336122">
    <property type="component" value="Unassembled WGS sequence"/>
</dbReference>
<name>A0ABU6PKI2_9BACI</name>
<gene>
    <name evidence="2" type="ORF">P9485_24290</name>
</gene>
<reference evidence="2 3" key="1">
    <citation type="submission" date="2023-03" db="EMBL/GenBank/DDBJ databases">
        <title>Bacillus Genome Sequencing.</title>
        <authorList>
            <person name="Dunlap C."/>
        </authorList>
    </citation>
    <scope>NUCLEOTIDE SEQUENCE [LARGE SCALE GENOMIC DNA]</scope>
    <source>
        <strain evidence="2 3">NRS-319</strain>
    </source>
</reference>
<comment type="caution">
    <text evidence="2">The sequence shown here is derived from an EMBL/GenBank/DDBJ whole genome shotgun (WGS) entry which is preliminary data.</text>
</comment>
<organism evidence="2 3">
    <name type="scientific">Bacillus nitratireducens</name>
    <dbReference type="NCBI Taxonomy" id="2026193"/>
    <lineage>
        <taxon>Bacteria</taxon>
        <taxon>Bacillati</taxon>
        <taxon>Bacillota</taxon>
        <taxon>Bacilli</taxon>
        <taxon>Bacillales</taxon>
        <taxon>Bacillaceae</taxon>
        <taxon>Bacillus</taxon>
        <taxon>Bacillus cereus group</taxon>
    </lineage>
</organism>
<keyword evidence="1" id="KW-0175">Coiled coil</keyword>
<evidence type="ECO:0000313" key="2">
    <source>
        <dbReference type="EMBL" id="MED4680864.1"/>
    </source>
</evidence>
<protein>
    <submittedName>
        <fullName evidence="2">Uncharacterized protein</fullName>
    </submittedName>
</protein>
<evidence type="ECO:0000313" key="3">
    <source>
        <dbReference type="Proteomes" id="UP001336122"/>
    </source>
</evidence>
<feature type="coiled-coil region" evidence="1">
    <location>
        <begin position="170"/>
        <end position="209"/>
    </location>
</feature>
<sequence>QWKLDDISGAGNTLKNLGQAIISWQDYPKYGKALFNSVKGYVEKALTDPYALGGAIFDIGSCFVGVGEVTAAVKGTAAFGKFAEGTKVFQVAAKNSKIVGKLEGITALMNKLPDSMKNVGEKIKNIEIPNVFEPALAGIGGERKSLGELFSVAKSETKGTGKGGSGSNISDNISKEIKKLDKEIKRLKKEGNDKEVKKLTRERNKLANKLDTKDIISDRYDLEVPKEHERKIDNSKYFSHDKGDFGEEVTKILARQNNLGKDVSDLFQVGRNGIDAAFLSEGPPPKLTIIESKASDSASFSYSDKQKKGGDKYFQDMVESKDSRYASFKDNLAELKEENPGLKFEFIRVETDIKITDIGFGVDELQVKNWKEID</sequence>